<evidence type="ECO:0008006" key="4">
    <source>
        <dbReference type="Google" id="ProtNLM"/>
    </source>
</evidence>
<dbReference type="GO" id="GO:0034080">
    <property type="term" value="P:CENP-A containing chromatin assembly"/>
    <property type="evidence" value="ECO:0007669"/>
    <property type="project" value="InterPro"/>
</dbReference>
<dbReference type="OrthoDB" id="8839831at2759"/>
<keyword evidence="3" id="KW-1185">Reference proteome</keyword>
<protein>
    <recommendedName>
        <fullName evidence="4">Centromere protein R</fullName>
    </recommendedName>
</protein>
<dbReference type="AlphaFoldDB" id="A0A553MLD6"/>
<reference evidence="2 3" key="1">
    <citation type="journal article" date="2019" name="Sci. Data">
        <title>Hybrid genome assembly and annotation of Danionella translucida.</title>
        <authorList>
            <person name="Kadobianskyi M."/>
            <person name="Schulze L."/>
            <person name="Schuelke M."/>
            <person name="Judkewitz B."/>
        </authorList>
    </citation>
    <scope>NUCLEOTIDE SEQUENCE [LARGE SCALE GENOMIC DNA]</scope>
    <source>
        <strain evidence="2 3">Bolton</strain>
    </source>
</reference>
<evidence type="ECO:0000313" key="2">
    <source>
        <dbReference type="EMBL" id="TRY53996.1"/>
    </source>
</evidence>
<accession>A0A553MLD6</accession>
<proteinExistence type="predicted"/>
<dbReference type="EMBL" id="SRMA01027393">
    <property type="protein sequence ID" value="TRY53996.1"/>
    <property type="molecule type" value="Genomic_DNA"/>
</dbReference>
<evidence type="ECO:0000256" key="1">
    <source>
        <dbReference type="SAM" id="MobiDB-lite"/>
    </source>
</evidence>
<comment type="caution">
    <text evidence="2">The sequence shown here is derived from an EMBL/GenBank/DDBJ whole genome shotgun (WGS) entry which is preliminary data.</text>
</comment>
<dbReference type="PANTHER" id="PTHR15581">
    <property type="entry name" value="CENTROMERE PROTEIN R"/>
    <property type="match status" value="1"/>
</dbReference>
<feature type="compositionally biased region" description="Polar residues" evidence="1">
    <location>
        <begin position="26"/>
        <end position="35"/>
    </location>
</feature>
<dbReference type="GO" id="GO:0005654">
    <property type="term" value="C:nucleoplasm"/>
    <property type="evidence" value="ECO:0007669"/>
    <property type="project" value="TreeGrafter"/>
</dbReference>
<dbReference type="Proteomes" id="UP000316079">
    <property type="component" value="Unassembled WGS sequence"/>
</dbReference>
<name>A0A553MLD6_9TELE</name>
<organism evidence="2 3">
    <name type="scientific">Danionella cerebrum</name>
    <dbReference type="NCBI Taxonomy" id="2873325"/>
    <lineage>
        <taxon>Eukaryota</taxon>
        <taxon>Metazoa</taxon>
        <taxon>Chordata</taxon>
        <taxon>Craniata</taxon>
        <taxon>Vertebrata</taxon>
        <taxon>Euteleostomi</taxon>
        <taxon>Actinopterygii</taxon>
        <taxon>Neopterygii</taxon>
        <taxon>Teleostei</taxon>
        <taxon>Ostariophysi</taxon>
        <taxon>Cypriniformes</taxon>
        <taxon>Danionidae</taxon>
        <taxon>Danioninae</taxon>
        <taxon>Danionella</taxon>
    </lineage>
</organism>
<gene>
    <name evidence="2" type="ORF">DNTS_015551</name>
</gene>
<dbReference type="GO" id="GO:0006355">
    <property type="term" value="P:regulation of DNA-templated transcription"/>
    <property type="evidence" value="ECO:0007669"/>
    <property type="project" value="InterPro"/>
</dbReference>
<dbReference type="InterPro" id="IPR009601">
    <property type="entry name" value="CENP-R"/>
</dbReference>
<dbReference type="PANTHER" id="PTHR15581:SF0">
    <property type="entry name" value="CENTROMERE PROTEIN R"/>
    <property type="match status" value="1"/>
</dbReference>
<evidence type="ECO:0000313" key="3">
    <source>
        <dbReference type="Proteomes" id="UP000316079"/>
    </source>
</evidence>
<sequence>MPLKRALQSQDKENSPPKRNAPNIFSPMTGTQTRRPTAGDLKAAGKKMNPLPAKEPMSDAERITFFRSKVKKSLKDLMKHRQKLETLVPVEDSSELKSLLLMSPADLQTELKRHELLTAKISSSVAHRGATNKNHFQALKQTRGSSEFLKMILRTMKGGSINMSIYDRWSEGSVEVLV</sequence>
<feature type="region of interest" description="Disordered" evidence="1">
    <location>
        <begin position="1"/>
        <end position="56"/>
    </location>
</feature>